<keyword evidence="2" id="KW-0238">DNA-binding</keyword>
<dbReference type="CDD" id="cd00090">
    <property type="entry name" value="HTH_ARSR"/>
    <property type="match status" value="1"/>
</dbReference>
<dbReference type="SUPFAM" id="SSF46785">
    <property type="entry name" value="Winged helix' DNA-binding domain"/>
    <property type="match status" value="1"/>
</dbReference>
<dbReference type="InterPro" id="IPR036390">
    <property type="entry name" value="WH_DNA-bd_sf"/>
</dbReference>
<dbReference type="SMART" id="SM00418">
    <property type="entry name" value="HTH_ARSR"/>
    <property type="match status" value="1"/>
</dbReference>
<dbReference type="GO" id="GO:0003700">
    <property type="term" value="F:DNA-binding transcription factor activity"/>
    <property type="evidence" value="ECO:0007669"/>
    <property type="project" value="InterPro"/>
</dbReference>
<accession>A0A1G1ZTZ1</accession>
<dbReference type="Gene3D" id="1.10.10.10">
    <property type="entry name" value="Winged helix-like DNA-binding domain superfamily/Winged helix DNA-binding domain"/>
    <property type="match status" value="1"/>
</dbReference>
<feature type="domain" description="HTH arsR-type" evidence="4">
    <location>
        <begin position="1"/>
        <end position="86"/>
    </location>
</feature>
<reference evidence="5 6" key="1">
    <citation type="journal article" date="2016" name="Nat. Commun.">
        <title>Thousands of microbial genomes shed light on interconnected biogeochemical processes in an aquifer system.</title>
        <authorList>
            <person name="Anantharaman K."/>
            <person name="Brown C.T."/>
            <person name="Hug L.A."/>
            <person name="Sharon I."/>
            <person name="Castelle C.J."/>
            <person name="Probst A.J."/>
            <person name="Thomas B.C."/>
            <person name="Singh A."/>
            <person name="Wilkins M.J."/>
            <person name="Karaoz U."/>
            <person name="Brodie E.L."/>
            <person name="Williams K.H."/>
            <person name="Hubbard S.S."/>
            <person name="Banfield J.F."/>
        </authorList>
    </citation>
    <scope>NUCLEOTIDE SEQUENCE [LARGE SCALE GENOMIC DNA]</scope>
</reference>
<dbReference type="STRING" id="1798409.A3I24_02140"/>
<dbReference type="InterPro" id="IPR036388">
    <property type="entry name" value="WH-like_DNA-bd_sf"/>
</dbReference>
<evidence type="ECO:0000256" key="3">
    <source>
        <dbReference type="ARBA" id="ARBA00023163"/>
    </source>
</evidence>
<organism evidence="5 6">
    <name type="scientific">Candidatus Harrisonbacteria bacterium RIFCSPLOWO2_02_FULL_41_13b</name>
    <dbReference type="NCBI Taxonomy" id="1798409"/>
    <lineage>
        <taxon>Bacteria</taxon>
        <taxon>Candidatus Harrisoniibacteriota</taxon>
    </lineage>
</organism>
<gene>
    <name evidence="5" type="ORF">A3I24_02140</name>
</gene>
<name>A0A1G1ZTZ1_9BACT</name>
<dbReference type="Pfam" id="PF12840">
    <property type="entry name" value="HTH_20"/>
    <property type="match status" value="1"/>
</dbReference>
<dbReference type="PANTHER" id="PTHR33154">
    <property type="entry name" value="TRANSCRIPTIONAL REGULATOR, ARSR FAMILY"/>
    <property type="match status" value="1"/>
</dbReference>
<evidence type="ECO:0000313" key="5">
    <source>
        <dbReference type="EMBL" id="OGY67945.1"/>
    </source>
</evidence>
<keyword evidence="3" id="KW-0804">Transcription</keyword>
<dbReference type="Proteomes" id="UP000177690">
    <property type="component" value="Unassembled WGS sequence"/>
</dbReference>
<dbReference type="InterPro" id="IPR051081">
    <property type="entry name" value="HTH_MetalResp_TranReg"/>
</dbReference>
<dbReference type="InterPro" id="IPR001845">
    <property type="entry name" value="HTH_ArsR_DNA-bd_dom"/>
</dbReference>
<dbReference type="PROSITE" id="PS50987">
    <property type="entry name" value="HTH_ARSR_2"/>
    <property type="match status" value="1"/>
</dbReference>
<dbReference type="PANTHER" id="PTHR33154:SF33">
    <property type="entry name" value="TRANSCRIPTIONAL REPRESSOR SDPR"/>
    <property type="match status" value="1"/>
</dbReference>
<sequence>MKELEKTLKALANKRRLAILKYLKKNQPATVGNIANEIDLSFKSTSKHLGILSAADIVEKDQRSLQMFYRIAANHDMAAARIISLL</sequence>
<dbReference type="PRINTS" id="PR00778">
    <property type="entry name" value="HTHARSR"/>
</dbReference>
<dbReference type="InterPro" id="IPR011991">
    <property type="entry name" value="ArsR-like_HTH"/>
</dbReference>
<comment type="caution">
    <text evidence="5">The sequence shown here is derived from an EMBL/GenBank/DDBJ whole genome shotgun (WGS) entry which is preliminary data.</text>
</comment>
<evidence type="ECO:0000259" key="4">
    <source>
        <dbReference type="PROSITE" id="PS50987"/>
    </source>
</evidence>
<dbReference type="EMBL" id="MHJL01000011">
    <property type="protein sequence ID" value="OGY67945.1"/>
    <property type="molecule type" value="Genomic_DNA"/>
</dbReference>
<dbReference type="GO" id="GO:0003677">
    <property type="term" value="F:DNA binding"/>
    <property type="evidence" value="ECO:0007669"/>
    <property type="project" value="UniProtKB-KW"/>
</dbReference>
<protein>
    <recommendedName>
        <fullName evidence="4">HTH arsR-type domain-containing protein</fullName>
    </recommendedName>
</protein>
<evidence type="ECO:0000313" key="6">
    <source>
        <dbReference type="Proteomes" id="UP000177690"/>
    </source>
</evidence>
<proteinExistence type="predicted"/>
<dbReference type="AlphaFoldDB" id="A0A1G1ZTZ1"/>
<keyword evidence="1" id="KW-0805">Transcription regulation</keyword>
<evidence type="ECO:0000256" key="2">
    <source>
        <dbReference type="ARBA" id="ARBA00023125"/>
    </source>
</evidence>
<dbReference type="NCBIfam" id="NF033788">
    <property type="entry name" value="HTH_metalloreg"/>
    <property type="match status" value="1"/>
</dbReference>
<evidence type="ECO:0000256" key="1">
    <source>
        <dbReference type="ARBA" id="ARBA00023015"/>
    </source>
</evidence>